<dbReference type="EMBL" id="BLXT01005449">
    <property type="protein sequence ID" value="GFO22726.1"/>
    <property type="molecule type" value="Genomic_DNA"/>
</dbReference>
<proteinExistence type="predicted"/>
<dbReference type="InterPro" id="IPR009057">
    <property type="entry name" value="Homeodomain-like_sf"/>
</dbReference>
<protein>
    <recommendedName>
        <fullName evidence="1">HTH psq-type domain-containing protein</fullName>
    </recommendedName>
</protein>
<dbReference type="InterPro" id="IPR007889">
    <property type="entry name" value="HTH_Psq"/>
</dbReference>
<feature type="domain" description="HTH psq-type" evidence="1">
    <location>
        <begin position="1"/>
        <end position="35"/>
    </location>
</feature>
<keyword evidence="3" id="KW-1185">Reference proteome</keyword>
<dbReference type="Gene3D" id="1.10.10.60">
    <property type="entry name" value="Homeodomain-like"/>
    <property type="match status" value="1"/>
</dbReference>
<sequence length="139" mass="15472">MLKAVENIKTKCLSLRVASRAFGIPASTLSDKCSGRMPLEPTHFTLLTTTEAQELTLPRPQSLVKERALVTPAAIANWFDTIKTFMDSIDPKIFTDGNRVYNADESGFAFDPRARKVVTFEEVKNVYKVTSNSKAKVMV</sequence>
<evidence type="ECO:0000313" key="2">
    <source>
        <dbReference type="EMBL" id="GFO22726.1"/>
    </source>
</evidence>
<dbReference type="AlphaFoldDB" id="A0AAV4BUJ2"/>
<reference evidence="2 3" key="1">
    <citation type="journal article" date="2021" name="Elife">
        <title>Chloroplast acquisition without the gene transfer in kleptoplastic sea slugs, Plakobranchus ocellatus.</title>
        <authorList>
            <person name="Maeda T."/>
            <person name="Takahashi S."/>
            <person name="Yoshida T."/>
            <person name="Shimamura S."/>
            <person name="Takaki Y."/>
            <person name="Nagai Y."/>
            <person name="Toyoda A."/>
            <person name="Suzuki Y."/>
            <person name="Arimoto A."/>
            <person name="Ishii H."/>
            <person name="Satoh N."/>
            <person name="Nishiyama T."/>
            <person name="Hasebe M."/>
            <person name="Maruyama T."/>
            <person name="Minagawa J."/>
            <person name="Obokata J."/>
            <person name="Shigenobu S."/>
        </authorList>
    </citation>
    <scope>NUCLEOTIDE SEQUENCE [LARGE SCALE GENOMIC DNA]</scope>
</reference>
<dbReference type="Pfam" id="PF05225">
    <property type="entry name" value="HTH_psq"/>
    <property type="match status" value="1"/>
</dbReference>
<accession>A0AAV4BUJ2</accession>
<dbReference type="GO" id="GO:0003677">
    <property type="term" value="F:DNA binding"/>
    <property type="evidence" value="ECO:0007669"/>
    <property type="project" value="InterPro"/>
</dbReference>
<evidence type="ECO:0000259" key="1">
    <source>
        <dbReference type="Pfam" id="PF05225"/>
    </source>
</evidence>
<gene>
    <name evidence="2" type="ORF">PoB_004923100</name>
</gene>
<dbReference type="Proteomes" id="UP000735302">
    <property type="component" value="Unassembled WGS sequence"/>
</dbReference>
<dbReference type="SUPFAM" id="SSF46689">
    <property type="entry name" value="Homeodomain-like"/>
    <property type="match status" value="1"/>
</dbReference>
<evidence type="ECO:0000313" key="3">
    <source>
        <dbReference type="Proteomes" id="UP000735302"/>
    </source>
</evidence>
<comment type="caution">
    <text evidence="2">The sequence shown here is derived from an EMBL/GenBank/DDBJ whole genome shotgun (WGS) entry which is preliminary data.</text>
</comment>
<name>A0AAV4BUJ2_9GAST</name>
<organism evidence="2 3">
    <name type="scientific">Plakobranchus ocellatus</name>
    <dbReference type="NCBI Taxonomy" id="259542"/>
    <lineage>
        <taxon>Eukaryota</taxon>
        <taxon>Metazoa</taxon>
        <taxon>Spiralia</taxon>
        <taxon>Lophotrochozoa</taxon>
        <taxon>Mollusca</taxon>
        <taxon>Gastropoda</taxon>
        <taxon>Heterobranchia</taxon>
        <taxon>Euthyneura</taxon>
        <taxon>Panpulmonata</taxon>
        <taxon>Sacoglossa</taxon>
        <taxon>Placobranchoidea</taxon>
        <taxon>Plakobranchidae</taxon>
        <taxon>Plakobranchus</taxon>
    </lineage>
</organism>